<dbReference type="Gene3D" id="3.40.50.740">
    <property type="match status" value="1"/>
</dbReference>
<organism evidence="2 3">
    <name type="scientific">Salmonella enterica I</name>
    <dbReference type="NCBI Taxonomy" id="59201"/>
    <lineage>
        <taxon>Bacteria</taxon>
        <taxon>Pseudomonadati</taxon>
        <taxon>Pseudomonadota</taxon>
        <taxon>Gammaproteobacteria</taxon>
        <taxon>Enterobacterales</taxon>
        <taxon>Enterobacteriaceae</taxon>
        <taxon>Salmonella</taxon>
    </lineage>
</organism>
<feature type="domain" description="Molybdopterin oxidoreductase" evidence="1">
    <location>
        <begin position="8"/>
        <end position="52"/>
    </location>
</feature>
<evidence type="ECO:0000259" key="1">
    <source>
        <dbReference type="Pfam" id="PF00384"/>
    </source>
</evidence>
<dbReference type="Proteomes" id="UP000282086">
    <property type="component" value="Chromosome"/>
</dbReference>
<dbReference type="AlphaFoldDB" id="A0A447N7G0"/>
<keyword evidence="2" id="KW-0560">Oxidoreductase</keyword>
<reference evidence="2 3" key="1">
    <citation type="submission" date="2018-12" db="EMBL/GenBank/DDBJ databases">
        <authorList>
            <consortium name="Pathogen Informatics"/>
        </authorList>
    </citation>
    <scope>NUCLEOTIDE SEQUENCE [LARGE SCALE GENOMIC DNA]</scope>
    <source>
        <strain evidence="2 3">NCTC129</strain>
    </source>
</reference>
<evidence type="ECO:0000313" key="2">
    <source>
        <dbReference type="EMBL" id="VDZ99226.1"/>
    </source>
</evidence>
<dbReference type="Pfam" id="PF00384">
    <property type="entry name" value="Molybdopterin"/>
    <property type="match status" value="1"/>
</dbReference>
<sequence>MKDGSYHKDGEFTPVSWEQAFDVMEEKFKTSLKEKGPEAIGMFGSGQWTHLGRLCRRETVQGWFPL</sequence>
<accession>A0A447N7G0</accession>
<dbReference type="EMBL" id="LR134140">
    <property type="protein sequence ID" value="VDZ99226.1"/>
    <property type="molecule type" value="Genomic_DNA"/>
</dbReference>
<dbReference type="GO" id="GO:0016491">
    <property type="term" value="F:oxidoreductase activity"/>
    <property type="evidence" value="ECO:0007669"/>
    <property type="project" value="UniProtKB-KW"/>
</dbReference>
<proteinExistence type="predicted"/>
<dbReference type="InterPro" id="IPR006656">
    <property type="entry name" value="Mopterin_OxRdtase"/>
</dbReference>
<dbReference type="EC" id="1.7.99.4" evidence="2"/>
<gene>
    <name evidence="2" type="primary">napA_2</name>
    <name evidence="2" type="ORF">NCTC129_05531</name>
</gene>
<name>A0A447N7G0_SALET</name>
<evidence type="ECO:0000313" key="3">
    <source>
        <dbReference type="Proteomes" id="UP000282086"/>
    </source>
</evidence>
<protein>
    <submittedName>
        <fullName evidence="2">Nitrate reductase</fullName>
        <ecNumber evidence="2">1.7.99.4</ecNumber>
    </submittedName>
</protein>
<dbReference type="SUPFAM" id="SSF53706">
    <property type="entry name" value="Formate dehydrogenase/DMSO reductase, domains 1-3"/>
    <property type="match status" value="1"/>
</dbReference>